<evidence type="ECO:0008006" key="4">
    <source>
        <dbReference type="Google" id="ProtNLM"/>
    </source>
</evidence>
<keyword evidence="3" id="KW-1185">Reference proteome</keyword>
<dbReference type="InParanoid" id="A0A1I5J396"/>
<name>A0A1I5J396_9ACTN</name>
<keyword evidence="1" id="KW-1133">Transmembrane helix</keyword>
<dbReference type="RefSeq" id="WP_075022195.1">
    <property type="nucleotide sequence ID" value="NZ_FOVH01000008.1"/>
</dbReference>
<dbReference type="Pfam" id="PF11255">
    <property type="entry name" value="DUF3054"/>
    <property type="match status" value="1"/>
</dbReference>
<dbReference type="eggNOG" id="ENOG503310N">
    <property type="taxonomic scope" value="Bacteria"/>
</dbReference>
<keyword evidence="1" id="KW-0812">Transmembrane</keyword>
<organism evidence="2 3">
    <name type="scientific">Actinomadura madurae</name>
    <dbReference type="NCBI Taxonomy" id="1993"/>
    <lineage>
        <taxon>Bacteria</taxon>
        <taxon>Bacillati</taxon>
        <taxon>Actinomycetota</taxon>
        <taxon>Actinomycetes</taxon>
        <taxon>Streptosporangiales</taxon>
        <taxon>Thermomonosporaceae</taxon>
        <taxon>Actinomadura</taxon>
    </lineage>
</organism>
<evidence type="ECO:0000313" key="3">
    <source>
        <dbReference type="Proteomes" id="UP000183413"/>
    </source>
</evidence>
<gene>
    <name evidence="2" type="ORF">SAMN04489713_108269</name>
</gene>
<dbReference type="InterPro" id="IPR021414">
    <property type="entry name" value="DUF3054"/>
</dbReference>
<sequence>MRNSLAGLVDVCCVLVFVAIGRASQDEAASLAGFAGTAWPFLGGLAAGWVLWRVWRGPEALVPSGVGVWVTTVAVGMALRAVSGQGTAAAFVIVASVFLGAALVGWRLVRTVTVRRDAPAE</sequence>
<proteinExistence type="predicted"/>
<reference evidence="2 3" key="1">
    <citation type="submission" date="2016-10" db="EMBL/GenBank/DDBJ databases">
        <authorList>
            <person name="de Groot N.N."/>
        </authorList>
    </citation>
    <scope>NUCLEOTIDE SEQUENCE [LARGE SCALE GENOMIC DNA]</scope>
    <source>
        <strain evidence="2 3">DSM 43067</strain>
    </source>
</reference>
<dbReference type="EMBL" id="FOVH01000008">
    <property type="protein sequence ID" value="SFO67090.1"/>
    <property type="molecule type" value="Genomic_DNA"/>
</dbReference>
<protein>
    <recommendedName>
        <fullName evidence="4">DUF3054 domain-containing protein</fullName>
    </recommendedName>
</protein>
<evidence type="ECO:0000313" key="2">
    <source>
        <dbReference type="EMBL" id="SFO67090.1"/>
    </source>
</evidence>
<evidence type="ECO:0000256" key="1">
    <source>
        <dbReference type="SAM" id="Phobius"/>
    </source>
</evidence>
<dbReference type="AlphaFoldDB" id="A0A1I5J396"/>
<feature type="transmembrane region" description="Helical" evidence="1">
    <location>
        <begin position="31"/>
        <end position="52"/>
    </location>
</feature>
<dbReference type="STRING" id="1993.SAMN04489713_108269"/>
<accession>A0A1I5J396</accession>
<dbReference type="Proteomes" id="UP000183413">
    <property type="component" value="Unassembled WGS sequence"/>
</dbReference>
<feature type="transmembrane region" description="Helical" evidence="1">
    <location>
        <begin position="88"/>
        <end position="109"/>
    </location>
</feature>
<keyword evidence="1" id="KW-0472">Membrane</keyword>
<feature type="transmembrane region" description="Helical" evidence="1">
    <location>
        <begin position="61"/>
        <end position="82"/>
    </location>
</feature>